<dbReference type="InterPro" id="IPR018484">
    <property type="entry name" value="FGGY_N"/>
</dbReference>
<protein>
    <recommendedName>
        <fullName evidence="8 10">Xylulose kinase</fullName>
        <shortName evidence="8 10">Xylulokinase</shortName>
        <ecNumber evidence="8 10">2.7.1.17</ecNumber>
    </recommendedName>
</protein>
<dbReference type="SUPFAM" id="SSF53067">
    <property type="entry name" value="Actin-like ATPase domain"/>
    <property type="match status" value="2"/>
</dbReference>
<keyword evidence="7 8" id="KW-0119">Carbohydrate metabolism</keyword>
<keyword evidence="5 8" id="KW-0418">Kinase</keyword>
<feature type="binding site" evidence="8">
    <location>
        <begin position="79"/>
        <end position="80"/>
    </location>
    <ligand>
        <name>substrate</name>
    </ligand>
</feature>
<dbReference type="InterPro" id="IPR018483">
    <property type="entry name" value="Carb_kinase_FGGY_CS"/>
</dbReference>
<evidence type="ECO:0000256" key="1">
    <source>
        <dbReference type="ARBA" id="ARBA00009156"/>
    </source>
</evidence>
<evidence type="ECO:0000256" key="5">
    <source>
        <dbReference type="ARBA" id="ARBA00022777"/>
    </source>
</evidence>
<comment type="caution">
    <text evidence="13">The sequence shown here is derived from an EMBL/GenBank/DDBJ whole genome shotgun (WGS) entry which is preliminary data.</text>
</comment>
<dbReference type="Proteomes" id="UP000072741">
    <property type="component" value="Unassembled WGS sequence"/>
</dbReference>
<dbReference type="PANTHER" id="PTHR43095:SF6">
    <property type="entry name" value="XYLULOSE KINASE"/>
    <property type="match status" value="1"/>
</dbReference>
<dbReference type="CDD" id="cd07808">
    <property type="entry name" value="ASKHA_NBD_FGGY_EcXK-like"/>
    <property type="match status" value="1"/>
</dbReference>
<accession>A0A147GR71</accession>
<comment type="catalytic activity">
    <reaction evidence="8 10">
        <text>D-xylulose + ATP = D-xylulose 5-phosphate + ADP + H(+)</text>
        <dbReference type="Rhea" id="RHEA:10964"/>
        <dbReference type="ChEBI" id="CHEBI:15378"/>
        <dbReference type="ChEBI" id="CHEBI:17140"/>
        <dbReference type="ChEBI" id="CHEBI:30616"/>
        <dbReference type="ChEBI" id="CHEBI:57737"/>
        <dbReference type="ChEBI" id="CHEBI:456216"/>
        <dbReference type="EC" id="2.7.1.17"/>
    </reaction>
</comment>
<dbReference type="GO" id="GO:0042732">
    <property type="term" value="P:D-xylose metabolic process"/>
    <property type="evidence" value="ECO:0007669"/>
    <property type="project" value="UniProtKB-KW"/>
</dbReference>
<proteinExistence type="inferred from homology"/>
<evidence type="ECO:0000259" key="12">
    <source>
        <dbReference type="Pfam" id="PF02782"/>
    </source>
</evidence>
<sequence length="489" mass="51237">MYLGLDLGTSELKALLLADDHRIVATAGARLELGRPQPLWAEQAPAQWADALHTVMAQLQATQAEALAQVRAIGLSGQMHGAVLLDADGQVLRPAILWNDGRSAAQCTALTQAVPALAQITGNLAMPGFTAPKLLWVREHEPALFARTARVLLPKDWLRFVLSGEAVSDMSDAAGTLWLDVARRDWSDTMLAATGLTRAHMPRLVEGSAVSAWLDPALARRWGLGTAHGGRVAIAGGGGDNAASAVGMGIVRPGQGFVSLGTSGVIFIAGAAFAPRPERAVHAFCHALPGRWHQMSVMLSAASAVSWAARAFGLGDEAALLAQAATLDEDARARAPLFLPYLSGERSPHNDPHAQGVLFGLGAGHGPADIAYAVVEGVSLGLRDGLDTLVPPDDALALVGGGARSLWWAQLLSDVLEVPLTLAEGGEAGGALGAARLAWLADGGDEAHVCVPPPVRQRFEPRAERSPGHRARQARFRALYEAVRPLFAA</sequence>
<dbReference type="PATRIC" id="fig|433924.3.peg.178"/>
<evidence type="ECO:0000256" key="3">
    <source>
        <dbReference type="ARBA" id="ARBA00022679"/>
    </source>
</evidence>
<dbReference type="Pfam" id="PF02782">
    <property type="entry name" value="FGGY_C"/>
    <property type="match status" value="1"/>
</dbReference>
<comment type="function">
    <text evidence="8">Catalyzes the phosphorylation of D-xylulose to D-xylulose 5-phosphate.</text>
</comment>
<dbReference type="PANTHER" id="PTHR43095">
    <property type="entry name" value="SUGAR KINASE"/>
    <property type="match status" value="1"/>
</dbReference>
<evidence type="ECO:0000256" key="6">
    <source>
        <dbReference type="ARBA" id="ARBA00022840"/>
    </source>
</evidence>
<dbReference type="PROSITE" id="PS00933">
    <property type="entry name" value="FGGY_KINASES_1"/>
    <property type="match status" value="1"/>
</dbReference>
<feature type="domain" description="Carbohydrate kinase FGGY C-terminal" evidence="12">
    <location>
        <begin position="257"/>
        <end position="440"/>
    </location>
</feature>
<dbReference type="InterPro" id="IPR006000">
    <property type="entry name" value="Xylulokinase"/>
</dbReference>
<evidence type="ECO:0000256" key="9">
    <source>
        <dbReference type="RuleBase" id="RU003733"/>
    </source>
</evidence>
<dbReference type="EMBL" id="LDSL01000107">
    <property type="protein sequence ID" value="KTT18036.1"/>
    <property type="molecule type" value="Genomic_DNA"/>
</dbReference>
<evidence type="ECO:0000256" key="8">
    <source>
        <dbReference type="HAMAP-Rule" id="MF_02220"/>
    </source>
</evidence>
<feature type="site" description="Important for activity" evidence="8">
    <location>
        <position position="6"/>
    </location>
</feature>
<keyword evidence="4 8" id="KW-0547">Nucleotide-binding</keyword>
<dbReference type="PROSITE" id="PS00445">
    <property type="entry name" value="FGGY_KINASES_2"/>
    <property type="match status" value="1"/>
</dbReference>
<dbReference type="NCBIfam" id="TIGR01312">
    <property type="entry name" value="XylB"/>
    <property type="match status" value="1"/>
</dbReference>
<evidence type="ECO:0000313" key="13">
    <source>
        <dbReference type="EMBL" id="KTT18036.1"/>
    </source>
</evidence>
<dbReference type="HAMAP" id="MF_02220">
    <property type="entry name" value="XylB"/>
    <property type="match status" value="1"/>
</dbReference>
<keyword evidence="2 8" id="KW-0859">Xylose metabolism</keyword>
<dbReference type="GO" id="GO:0005998">
    <property type="term" value="P:xylulose catabolic process"/>
    <property type="evidence" value="ECO:0007669"/>
    <property type="project" value="UniProtKB-UniRule"/>
</dbReference>
<dbReference type="GO" id="GO:0005524">
    <property type="term" value="F:ATP binding"/>
    <property type="evidence" value="ECO:0007669"/>
    <property type="project" value="UniProtKB-UniRule"/>
</dbReference>
<keyword evidence="6 8" id="KW-0067">ATP-binding</keyword>
<dbReference type="Pfam" id="PF00370">
    <property type="entry name" value="FGGY_N"/>
    <property type="match status" value="1"/>
</dbReference>
<evidence type="ECO:0000256" key="10">
    <source>
        <dbReference type="RuleBase" id="RU364073"/>
    </source>
</evidence>
<feature type="active site" description="Proton acceptor" evidence="8">
    <location>
        <position position="240"/>
    </location>
</feature>
<dbReference type="PIRSF" id="PIRSF000538">
    <property type="entry name" value="GlpK"/>
    <property type="match status" value="1"/>
</dbReference>
<dbReference type="InterPro" id="IPR050406">
    <property type="entry name" value="FGGY_Carb_Kinase"/>
</dbReference>
<dbReference type="InterPro" id="IPR000577">
    <property type="entry name" value="Carb_kinase_FGGY"/>
</dbReference>
<keyword evidence="14" id="KW-1185">Reference proteome</keyword>
<dbReference type="InterPro" id="IPR018485">
    <property type="entry name" value="FGGY_C"/>
</dbReference>
<dbReference type="EC" id="2.7.1.17" evidence="8 10"/>
<keyword evidence="3 8" id="KW-0808">Transferase</keyword>
<comment type="similarity">
    <text evidence="1 8 9">Belongs to the FGGY kinase family.</text>
</comment>
<feature type="domain" description="Carbohydrate kinase FGGY N-terminal" evidence="11">
    <location>
        <begin position="1"/>
        <end position="247"/>
    </location>
</feature>
<gene>
    <name evidence="8 10" type="primary">xylB</name>
    <name evidence="13" type="ORF">NS331_16440</name>
</gene>
<dbReference type="RefSeq" id="WP_058643042.1">
    <property type="nucleotide sequence ID" value="NZ_LDSL01000107.1"/>
</dbReference>
<dbReference type="GO" id="GO:0004856">
    <property type="term" value="F:D-xylulokinase activity"/>
    <property type="evidence" value="ECO:0007669"/>
    <property type="project" value="UniProtKB-UniRule"/>
</dbReference>
<organism evidence="13 14">
    <name type="scientific">Pseudacidovorax intermedius</name>
    <dbReference type="NCBI Taxonomy" id="433924"/>
    <lineage>
        <taxon>Bacteria</taxon>
        <taxon>Pseudomonadati</taxon>
        <taxon>Pseudomonadota</taxon>
        <taxon>Betaproteobacteria</taxon>
        <taxon>Burkholderiales</taxon>
        <taxon>Comamonadaceae</taxon>
        <taxon>Pseudacidovorax</taxon>
    </lineage>
</organism>
<evidence type="ECO:0000256" key="7">
    <source>
        <dbReference type="ARBA" id="ARBA00023277"/>
    </source>
</evidence>
<dbReference type="AlphaFoldDB" id="A0A147GR71"/>
<reference evidence="13 14" key="1">
    <citation type="journal article" date="2016" name="Front. Microbiol.">
        <title>Genomic Resource of Rice Seed Associated Bacteria.</title>
        <authorList>
            <person name="Midha S."/>
            <person name="Bansal K."/>
            <person name="Sharma S."/>
            <person name="Kumar N."/>
            <person name="Patil P.P."/>
            <person name="Chaudhry V."/>
            <person name="Patil P.B."/>
        </authorList>
    </citation>
    <scope>NUCLEOTIDE SEQUENCE [LARGE SCALE GENOMIC DNA]</scope>
    <source>
        <strain evidence="13 14">NS331</strain>
    </source>
</reference>
<evidence type="ECO:0000256" key="4">
    <source>
        <dbReference type="ARBA" id="ARBA00022741"/>
    </source>
</evidence>
<name>A0A147GR71_9BURK</name>
<evidence type="ECO:0000259" key="11">
    <source>
        <dbReference type="Pfam" id="PF00370"/>
    </source>
</evidence>
<dbReference type="OrthoDB" id="9805576at2"/>
<dbReference type="InterPro" id="IPR043129">
    <property type="entry name" value="ATPase_NBD"/>
</dbReference>
<evidence type="ECO:0000313" key="14">
    <source>
        <dbReference type="Proteomes" id="UP000072741"/>
    </source>
</evidence>
<dbReference type="Gene3D" id="3.30.420.40">
    <property type="match status" value="2"/>
</dbReference>
<evidence type="ECO:0000256" key="2">
    <source>
        <dbReference type="ARBA" id="ARBA00022629"/>
    </source>
</evidence>